<keyword evidence="2 3" id="KW-0472">Membrane</keyword>
<comment type="similarity">
    <text evidence="1">Belongs to the GerABKA family.</text>
</comment>
<feature type="transmembrane region" description="Helical" evidence="3">
    <location>
        <begin position="410"/>
        <end position="433"/>
    </location>
</feature>
<dbReference type="InterPro" id="IPR004995">
    <property type="entry name" value="Spore_Ger"/>
</dbReference>
<name>A0ABT4CRP7_9CLOT</name>
<feature type="transmembrane region" description="Helical" evidence="3">
    <location>
        <begin position="287"/>
        <end position="307"/>
    </location>
</feature>
<sequence length="497" mass="56610">MCKNDIEKTAQDLKNLLGNQENIIIKKINVGKDIPIKAFIIYINAIADKNIIDTDILKPLMLHTNENLNDKEDINNYLCETYISLSNIYIEQDINKVIAALKRGKTAVFTEISIGYILADTIGGKYRNIIEPEDEASTRDSKEGFVENLETNISMIRRRLKDDRLIIETLTLGRRTQTDISLLYIGDIANDNVINELRKRLNSIDVDNIIASGMLEQYIEHEPYCIFPQYVSSQRPDRIVSEILEGKAAIVIDGSPSVLLAPSTFFDFFQSVDDYYNRTIIATFIRILRMLAVFIVITLPSIYLTLLKFNAELIPIKFITPIIQSRTGIALTPFLEILSMEIMVEFLREGGLRLPSKIAQTLSVVGGIIIGDTAIQSKIVSPSTLLIVGITVISSFLIPNYDMSISIRFIRFPMLILSNFLGIFGISIGWFFILIKLFYMQNYGVEYLAFFKDDMKDTLVRVPLWKMNKRPVITSPKDNIRQTDFRKKWNGGNNKNE</sequence>
<dbReference type="RefSeq" id="WP_268050590.1">
    <property type="nucleotide sequence ID" value="NZ_JAPQES010000005.1"/>
</dbReference>
<accession>A0ABT4CRP7</accession>
<evidence type="ECO:0000256" key="3">
    <source>
        <dbReference type="SAM" id="Phobius"/>
    </source>
</evidence>
<proteinExistence type="inferred from homology"/>
<evidence type="ECO:0000256" key="1">
    <source>
        <dbReference type="ARBA" id="ARBA00005278"/>
    </source>
</evidence>
<comment type="caution">
    <text evidence="4">The sequence shown here is derived from an EMBL/GenBank/DDBJ whole genome shotgun (WGS) entry which is preliminary data.</text>
</comment>
<reference evidence="4" key="1">
    <citation type="submission" date="2022-12" db="EMBL/GenBank/DDBJ databases">
        <authorList>
            <person name="Wang J."/>
        </authorList>
    </citation>
    <scope>NUCLEOTIDE SEQUENCE</scope>
    <source>
        <strain evidence="4">HY-42-06</strain>
    </source>
</reference>
<dbReference type="PANTHER" id="PTHR22550">
    <property type="entry name" value="SPORE GERMINATION PROTEIN"/>
    <property type="match status" value="1"/>
</dbReference>
<evidence type="ECO:0000313" key="5">
    <source>
        <dbReference type="Proteomes" id="UP001079657"/>
    </source>
</evidence>
<keyword evidence="5" id="KW-1185">Reference proteome</keyword>
<dbReference type="EMBL" id="JAPQES010000005">
    <property type="protein sequence ID" value="MCY6371707.1"/>
    <property type="molecule type" value="Genomic_DNA"/>
</dbReference>
<gene>
    <name evidence="4" type="ORF">OXH55_13760</name>
</gene>
<protein>
    <submittedName>
        <fullName evidence="4">Spore germination protein</fullName>
    </submittedName>
</protein>
<dbReference type="PANTHER" id="PTHR22550:SF16">
    <property type="entry name" value="SPORE GERMINATION PROTEIN"/>
    <property type="match status" value="1"/>
</dbReference>
<evidence type="ECO:0000256" key="2">
    <source>
        <dbReference type="ARBA" id="ARBA00023136"/>
    </source>
</evidence>
<dbReference type="PIRSF" id="PIRSF005690">
    <property type="entry name" value="GerBA"/>
    <property type="match status" value="1"/>
</dbReference>
<keyword evidence="3" id="KW-1133">Transmembrane helix</keyword>
<organism evidence="4 5">
    <name type="scientific">Clostridium ganghwense</name>
    <dbReference type="NCBI Taxonomy" id="312089"/>
    <lineage>
        <taxon>Bacteria</taxon>
        <taxon>Bacillati</taxon>
        <taxon>Bacillota</taxon>
        <taxon>Clostridia</taxon>
        <taxon>Eubacteriales</taxon>
        <taxon>Clostridiaceae</taxon>
        <taxon>Clostridium</taxon>
    </lineage>
</organism>
<dbReference type="InterPro" id="IPR050768">
    <property type="entry name" value="UPF0353/GerABKA_families"/>
</dbReference>
<evidence type="ECO:0000313" key="4">
    <source>
        <dbReference type="EMBL" id="MCY6371707.1"/>
    </source>
</evidence>
<keyword evidence="3" id="KW-0812">Transmembrane</keyword>
<dbReference type="Proteomes" id="UP001079657">
    <property type="component" value="Unassembled WGS sequence"/>
</dbReference>
<feature type="transmembrane region" description="Helical" evidence="3">
    <location>
        <begin position="379"/>
        <end position="398"/>
    </location>
</feature>
<dbReference type="Pfam" id="PF03323">
    <property type="entry name" value="GerA"/>
    <property type="match status" value="1"/>
</dbReference>